<comment type="caution">
    <text evidence="3">The sequence shown here is derived from an EMBL/GenBank/DDBJ whole genome shotgun (WGS) entry which is preliminary data.</text>
</comment>
<evidence type="ECO:0000313" key="3">
    <source>
        <dbReference type="EMBL" id="KAK4245474.1"/>
    </source>
</evidence>
<proteinExistence type="predicted"/>
<dbReference type="PANTHER" id="PTHR34618">
    <property type="entry name" value="SURFACE PROTEIN MAS1, PUTATIVE-RELATED"/>
    <property type="match status" value="1"/>
</dbReference>
<dbReference type="EMBL" id="MU857700">
    <property type="protein sequence ID" value="KAK4245474.1"/>
    <property type="molecule type" value="Genomic_DNA"/>
</dbReference>
<feature type="chain" id="PRO_5042859986" evidence="2">
    <location>
        <begin position="25"/>
        <end position="275"/>
    </location>
</feature>
<gene>
    <name evidence="3" type="ORF">C7999DRAFT_16327</name>
</gene>
<organism evidence="3 4">
    <name type="scientific">Corynascus novoguineensis</name>
    <dbReference type="NCBI Taxonomy" id="1126955"/>
    <lineage>
        <taxon>Eukaryota</taxon>
        <taxon>Fungi</taxon>
        <taxon>Dikarya</taxon>
        <taxon>Ascomycota</taxon>
        <taxon>Pezizomycotina</taxon>
        <taxon>Sordariomycetes</taxon>
        <taxon>Sordariomycetidae</taxon>
        <taxon>Sordariales</taxon>
        <taxon>Chaetomiaceae</taxon>
        <taxon>Corynascus</taxon>
    </lineage>
</organism>
<keyword evidence="2" id="KW-0732">Signal</keyword>
<evidence type="ECO:0000256" key="1">
    <source>
        <dbReference type="SAM" id="MobiDB-lite"/>
    </source>
</evidence>
<sequence length="275" mass="28406">MVSSTRSFIGFILLTAATLVYGHGAIISATGNAGGTGMALGVDTSTPRDGTRRNPFQQDSTRFRGSSAETLGETLAGGDNQLEAGTQSILAETGDSLPQVTPGGEVQMTLHQVNSDGAGPYTCMINADGTAQTWNDIQVTQNVPGRNSRSRAGRETDFPLTASIPLGQTCTGAVAGQENICLVRCQNSARAGPFGGVVPVQMVSDVGDAGSAAGGNGTASARNLAAAAAKNARRALAIKVRDNEMKLTRLRRKAIALAEDLDDPDVLAEILEECQ</sequence>
<feature type="compositionally biased region" description="Polar residues" evidence="1">
    <location>
        <begin position="43"/>
        <end position="66"/>
    </location>
</feature>
<feature type="signal peptide" evidence="2">
    <location>
        <begin position="1"/>
        <end position="24"/>
    </location>
</feature>
<keyword evidence="4" id="KW-1185">Reference proteome</keyword>
<dbReference type="AlphaFoldDB" id="A0AAN7CNR4"/>
<dbReference type="PANTHER" id="PTHR34618:SF4">
    <property type="entry name" value="CAS1"/>
    <property type="match status" value="1"/>
</dbReference>
<reference evidence="3" key="2">
    <citation type="submission" date="2023-05" db="EMBL/GenBank/DDBJ databases">
        <authorList>
            <consortium name="Lawrence Berkeley National Laboratory"/>
            <person name="Steindorff A."/>
            <person name="Hensen N."/>
            <person name="Bonometti L."/>
            <person name="Westerberg I."/>
            <person name="Brannstrom I.O."/>
            <person name="Guillou S."/>
            <person name="Cros-Aarteil S."/>
            <person name="Calhoun S."/>
            <person name="Haridas S."/>
            <person name="Kuo A."/>
            <person name="Mondo S."/>
            <person name="Pangilinan J."/>
            <person name="Riley R."/>
            <person name="Labutti K."/>
            <person name="Andreopoulos B."/>
            <person name="Lipzen A."/>
            <person name="Chen C."/>
            <person name="Yanf M."/>
            <person name="Daum C."/>
            <person name="Ng V."/>
            <person name="Clum A."/>
            <person name="Ohm R."/>
            <person name="Martin F."/>
            <person name="Silar P."/>
            <person name="Natvig D."/>
            <person name="Lalanne C."/>
            <person name="Gautier V."/>
            <person name="Ament-Velasquez S.L."/>
            <person name="Kruys A."/>
            <person name="Hutchinson M.I."/>
            <person name="Powell A.J."/>
            <person name="Barry K."/>
            <person name="Miller A.N."/>
            <person name="Grigoriev I.V."/>
            <person name="Debuchy R."/>
            <person name="Gladieux P."/>
            <person name="Thoren M.H."/>
            <person name="Johannesson H."/>
        </authorList>
    </citation>
    <scope>NUCLEOTIDE SEQUENCE</scope>
    <source>
        <strain evidence="3">CBS 359.72</strain>
    </source>
</reference>
<reference evidence="3" key="1">
    <citation type="journal article" date="2023" name="Mol. Phylogenet. Evol.">
        <title>Genome-scale phylogeny and comparative genomics of the fungal order Sordariales.</title>
        <authorList>
            <person name="Hensen N."/>
            <person name="Bonometti L."/>
            <person name="Westerberg I."/>
            <person name="Brannstrom I.O."/>
            <person name="Guillou S."/>
            <person name="Cros-Aarteil S."/>
            <person name="Calhoun S."/>
            <person name="Haridas S."/>
            <person name="Kuo A."/>
            <person name="Mondo S."/>
            <person name="Pangilinan J."/>
            <person name="Riley R."/>
            <person name="LaButti K."/>
            <person name="Andreopoulos B."/>
            <person name="Lipzen A."/>
            <person name="Chen C."/>
            <person name="Yan M."/>
            <person name="Daum C."/>
            <person name="Ng V."/>
            <person name="Clum A."/>
            <person name="Steindorff A."/>
            <person name="Ohm R.A."/>
            <person name="Martin F."/>
            <person name="Silar P."/>
            <person name="Natvig D.O."/>
            <person name="Lalanne C."/>
            <person name="Gautier V."/>
            <person name="Ament-Velasquez S.L."/>
            <person name="Kruys A."/>
            <person name="Hutchinson M.I."/>
            <person name="Powell A.J."/>
            <person name="Barry K."/>
            <person name="Miller A.N."/>
            <person name="Grigoriev I.V."/>
            <person name="Debuchy R."/>
            <person name="Gladieux P."/>
            <person name="Hiltunen Thoren M."/>
            <person name="Johannesson H."/>
        </authorList>
    </citation>
    <scope>NUCLEOTIDE SEQUENCE</scope>
    <source>
        <strain evidence="3">CBS 359.72</strain>
    </source>
</reference>
<evidence type="ECO:0000313" key="4">
    <source>
        <dbReference type="Proteomes" id="UP001303647"/>
    </source>
</evidence>
<dbReference type="Pfam" id="PF11327">
    <property type="entry name" value="Egh16-like"/>
    <property type="match status" value="1"/>
</dbReference>
<name>A0AAN7CNR4_9PEZI</name>
<feature type="region of interest" description="Disordered" evidence="1">
    <location>
        <begin position="39"/>
        <end position="66"/>
    </location>
</feature>
<accession>A0AAN7CNR4</accession>
<protein>
    <submittedName>
        <fullName evidence="3">Uncharacterized protein</fullName>
    </submittedName>
</protein>
<evidence type="ECO:0000256" key="2">
    <source>
        <dbReference type="SAM" id="SignalP"/>
    </source>
</evidence>
<dbReference type="Proteomes" id="UP001303647">
    <property type="component" value="Unassembled WGS sequence"/>
</dbReference>
<dbReference type="InterPro" id="IPR021476">
    <property type="entry name" value="Egh16-like"/>
</dbReference>